<name>A0A6L2LAT9_TANCI</name>
<protein>
    <submittedName>
        <fullName evidence="4">Uncharacterized protein</fullName>
    </submittedName>
</protein>
<evidence type="ECO:0000259" key="2">
    <source>
        <dbReference type="Pfam" id="PF17921"/>
    </source>
</evidence>
<organism evidence="4">
    <name type="scientific">Tanacetum cinerariifolium</name>
    <name type="common">Dalmatian daisy</name>
    <name type="synonym">Chrysanthemum cinerariifolium</name>
    <dbReference type="NCBI Taxonomy" id="118510"/>
    <lineage>
        <taxon>Eukaryota</taxon>
        <taxon>Viridiplantae</taxon>
        <taxon>Streptophyta</taxon>
        <taxon>Embryophyta</taxon>
        <taxon>Tracheophyta</taxon>
        <taxon>Spermatophyta</taxon>
        <taxon>Magnoliopsida</taxon>
        <taxon>eudicotyledons</taxon>
        <taxon>Gunneridae</taxon>
        <taxon>Pentapetalae</taxon>
        <taxon>asterids</taxon>
        <taxon>campanulids</taxon>
        <taxon>Asterales</taxon>
        <taxon>Asteraceae</taxon>
        <taxon>Asteroideae</taxon>
        <taxon>Anthemideae</taxon>
        <taxon>Anthemidinae</taxon>
        <taxon>Tanacetum</taxon>
    </lineage>
</organism>
<accession>A0A6L2LAT9</accession>
<proteinExistence type="predicted"/>
<dbReference type="Pfam" id="PF17921">
    <property type="entry name" value="Integrase_H2C2"/>
    <property type="match status" value="1"/>
</dbReference>
<dbReference type="Gene3D" id="1.10.340.70">
    <property type="match status" value="1"/>
</dbReference>
<dbReference type="Pfam" id="PF24626">
    <property type="entry name" value="SH3_Tf2-1"/>
    <property type="match status" value="1"/>
</dbReference>
<dbReference type="PANTHER" id="PTHR45835:SF99">
    <property type="entry name" value="CHROMO DOMAIN-CONTAINING PROTEIN-RELATED"/>
    <property type="match status" value="1"/>
</dbReference>
<dbReference type="InterPro" id="IPR041588">
    <property type="entry name" value="Integrase_H2C2"/>
</dbReference>
<feature type="region of interest" description="Disordered" evidence="1">
    <location>
        <begin position="209"/>
        <end position="246"/>
    </location>
</feature>
<feature type="compositionally biased region" description="Low complexity" evidence="1">
    <location>
        <begin position="222"/>
        <end position="231"/>
    </location>
</feature>
<dbReference type="EMBL" id="BKCJ010004069">
    <property type="protein sequence ID" value="GEU58836.1"/>
    <property type="molecule type" value="Genomic_DNA"/>
</dbReference>
<comment type="caution">
    <text evidence="4">The sequence shown here is derived from an EMBL/GenBank/DDBJ whole genome shotgun (WGS) entry which is preliminary data.</text>
</comment>
<reference evidence="4" key="1">
    <citation type="journal article" date="2019" name="Sci. Rep.">
        <title>Draft genome of Tanacetum cinerariifolium, the natural source of mosquito coil.</title>
        <authorList>
            <person name="Yamashiro T."/>
            <person name="Shiraishi A."/>
            <person name="Satake H."/>
            <person name="Nakayama K."/>
        </authorList>
    </citation>
    <scope>NUCLEOTIDE SEQUENCE</scope>
</reference>
<dbReference type="InterPro" id="IPR056924">
    <property type="entry name" value="SH3_Tf2-1"/>
</dbReference>
<dbReference type="PANTHER" id="PTHR45835">
    <property type="entry name" value="YALI0A06105P"/>
    <property type="match status" value="1"/>
</dbReference>
<dbReference type="Pfam" id="PF08284">
    <property type="entry name" value="RVP_2"/>
    <property type="match status" value="1"/>
</dbReference>
<feature type="compositionally biased region" description="Basic and acidic residues" evidence="1">
    <location>
        <begin position="233"/>
        <end position="246"/>
    </location>
</feature>
<dbReference type="InterPro" id="IPR043502">
    <property type="entry name" value="DNA/RNA_pol_sf"/>
</dbReference>
<dbReference type="SUPFAM" id="SSF56672">
    <property type="entry name" value="DNA/RNA polymerases"/>
    <property type="match status" value="1"/>
</dbReference>
<evidence type="ECO:0000256" key="1">
    <source>
        <dbReference type="SAM" id="MobiDB-lite"/>
    </source>
</evidence>
<dbReference type="Gene3D" id="3.10.10.10">
    <property type="entry name" value="HIV Type 1 Reverse Transcriptase, subunit A, domain 1"/>
    <property type="match status" value="1"/>
</dbReference>
<evidence type="ECO:0000313" key="4">
    <source>
        <dbReference type="EMBL" id="GEU58836.1"/>
    </source>
</evidence>
<evidence type="ECO:0000259" key="3">
    <source>
        <dbReference type="Pfam" id="PF24626"/>
    </source>
</evidence>
<sequence>MNKKCIMKEPNEQPTLSKVWRGVFIPILGRSHIWETSVDPVCLVKVREEQLIGHEIVQKTTENISLVKDRLKAACDRQKINADKRRKPLEFSVGDHVLLKVSPWKGLVRFGKKGKLAPRFVRPFEITERIGLIPLEEIQVDAKLNFVEEPIEILEREFKKLKKSRIPIVKGLISEIRMIFTSSNPTTVQAAVGLAYRLTNDVISTCVASKGQDGGRKRQNDQQRNQDQNQQNKRREGNGTDGRKPSCYECRSLDHLRIIYPRLNRAPNNNNNTIGNPRASTRGRVYVIDAEEAVHDPNVVMGTFLLNGHYMSVLFDYGVDRIFVSLEIRPLLEQKSKSLNELYTIEYANGHEYEAREILLDYKLNLNDGLFDIDLITIELKSFNIDGKTLIVQGENPARDLRIISAIKMRKYLKRECFAFLAHVVEKDKKVKRIQDIPVVRNYLEVFPEDLPGLPPSRQVEFQIDLVPGASLVAKAPYCLAPIEMQELSAQLQEILSKGLIGPTQFLSHAVNAKGIHVDPLEARVDGIKYLNERALIPNVNNLRKIIMDEAHRSRYSIHPRDDDIYMDVKEYYWWPGMKKNIALYVGKCLTCAKVKAKHQKPSRLLEQSEIPLWKWEKIMMDLVTRLPKTSRGHDSIWVIVDQLTKSAHFLPI</sequence>
<gene>
    <name evidence="4" type="ORF">Tci_030814</name>
</gene>
<feature type="domain" description="Integrase zinc-binding" evidence="2">
    <location>
        <begin position="542"/>
        <end position="597"/>
    </location>
</feature>
<dbReference type="AlphaFoldDB" id="A0A6L2LAT9"/>
<feature type="domain" description="Tf2-1-like SH3-like" evidence="3">
    <location>
        <begin position="94"/>
        <end position="131"/>
    </location>
</feature>